<dbReference type="RefSeq" id="WP_330798728.1">
    <property type="nucleotide sequence ID" value="NZ_JAZEWV010000027.1"/>
</dbReference>
<reference evidence="1 2" key="1">
    <citation type="submission" date="2023-12" db="EMBL/GenBank/DDBJ databases">
        <title>Streptomyces sp. V4-01.</title>
        <authorList>
            <person name="Somphong A."/>
            <person name="Phongsopitanun W."/>
        </authorList>
    </citation>
    <scope>NUCLEOTIDE SEQUENCE [LARGE SCALE GENOMIC DNA]</scope>
    <source>
        <strain evidence="1 2">V4-01</strain>
    </source>
</reference>
<keyword evidence="2" id="KW-1185">Reference proteome</keyword>
<proteinExistence type="predicted"/>
<evidence type="ECO:0008006" key="3">
    <source>
        <dbReference type="Google" id="ProtNLM"/>
    </source>
</evidence>
<protein>
    <recommendedName>
        <fullName evidence="3">DNA-binding protein</fullName>
    </recommendedName>
</protein>
<organism evidence="1 2">
    <name type="scientific">Actinacidiphila polyblastidii</name>
    <dbReference type="NCBI Taxonomy" id="3110430"/>
    <lineage>
        <taxon>Bacteria</taxon>
        <taxon>Bacillati</taxon>
        <taxon>Actinomycetota</taxon>
        <taxon>Actinomycetes</taxon>
        <taxon>Kitasatosporales</taxon>
        <taxon>Streptomycetaceae</taxon>
        <taxon>Actinacidiphila</taxon>
    </lineage>
</organism>
<dbReference type="EMBL" id="JAZEWV010000027">
    <property type="protein sequence ID" value="MEE4545266.1"/>
    <property type="molecule type" value="Genomic_DNA"/>
</dbReference>
<evidence type="ECO:0000313" key="1">
    <source>
        <dbReference type="EMBL" id="MEE4545266.1"/>
    </source>
</evidence>
<comment type="caution">
    <text evidence="1">The sequence shown here is derived from an EMBL/GenBank/DDBJ whole genome shotgun (WGS) entry which is preliminary data.</text>
</comment>
<sequence length="84" mass="9366">MPTKAARRVPLPAGLVPLLSQPELETYYGVSDWTVLQWIKAGMPVEPMRPAKPTVPGEKPERVLRKFDLAKVQAWHAEHLPATA</sequence>
<dbReference type="Gene3D" id="1.10.10.10">
    <property type="entry name" value="Winged helix-like DNA-binding domain superfamily/Winged helix DNA-binding domain"/>
    <property type="match status" value="1"/>
</dbReference>
<evidence type="ECO:0000313" key="2">
    <source>
        <dbReference type="Proteomes" id="UP001344658"/>
    </source>
</evidence>
<name>A0ABU7PHG7_9ACTN</name>
<dbReference type="InterPro" id="IPR036388">
    <property type="entry name" value="WH-like_DNA-bd_sf"/>
</dbReference>
<dbReference type="Proteomes" id="UP001344658">
    <property type="component" value="Unassembled WGS sequence"/>
</dbReference>
<gene>
    <name evidence="1" type="ORF">V2S66_25265</name>
</gene>
<accession>A0ABU7PHG7</accession>